<dbReference type="GO" id="GO:0008360">
    <property type="term" value="P:regulation of cell shape"/>
    <property type="evidence" value="ECO:0007669"/>
    <property type="project" value="UniProtKB-KW"/>
</dbReference>
<dbReference type="AlphaFoldDB" id="A0A166G3W3"/>
<evidence type="ECO:0000256" key="3">
    <source>
        <dbReference type="ARBA" id="ARBA00007164"/>
    </source>
</evidence>
<evidence type="ECO:0000313" key="18">
    <source>
        <dbReference type="EMBL" id="KZL36709.1"/>
    </source>
</evidence>
<dbReference type="Proteomes" id="UP000076480">
    <property type="component" value="Unassembled WGS sequence"/>
</dbReference>
<dbReference type="InterPro" id="IPR012907">
    <property type="entry name" value="Peptidase_S11_C"/>
</dbReference>
<dbReference type="Pfam" id="PF07943">
    <property type="entry name" value="PBP5_C"/>
    <property type="match status" value="1"/>
</dbReference>
<evidence type="ECO:0000256" key="9">
    <source>
        <dbReference type="ARBA" id="ARBA00022960"/>
    </source>
</evidence>
<dbReference type="SUPFAM" id="SSF56601">
    <property type="entry name" value="beta-lactamase/transpeptidase-like"/>
    <property type="match status" value="1"/>
</dbReference>
<protein>
    <recommendedName>
        <fullName evidence="4">serine-type D-Ala-D-Ala carboxypeptidase</fullName>
        <ecNumber evidence="4">3.4.16.4</ecNumber>
    </recommendedName>
</protein>
<gene>
    <name evidence="18" type="ORF">TY91_13745</name>
</gene>
<feature type="binding site" evidence="14">
    <location>
        <position position="261"/>
    </location>
    <ligand>
        <name>substrate</name>
    </ligand>
</feature>
<dbReference type="InterPro" id="IPR037167">
    <property type="entry name" value="Peptidase_S11_C_sf"/>
</dbReference>
<dbReference type="InterPro" id="IPR012338">
    <property type="entry name" value="Beta-lactam/transpept-like"/>
</dbReference>
<keyword evidence="8" id="KW-0378">Hydrolase</keyword>
<evidence type="ECO:0000256" key="8">
    <source>
        <dbReference type="ARBA" id="ARBA00022801"/>
    </source>
</evidence>
<dbReference type="InterPro" id="IPR015956">
    <property type="entry name" value="Peniciliin-bd_prot_C_sf"/>
</dbReference>
<evidence type="ECO:0000256" key="15">
    <source>
        <dbReference type="RuleBase" id="RU004016"/>
    </source>
</evidence>
<keyword evidence="9" id="KW-0133">Cell shape</keyword>
<dbReference type="Pfam" id="PF00768">
    <property type="entry name" value="Peptidase_S11"/>
    <property type="match status" value="1"/>
</dbReference>
<evidence type="ECO:0000259" key="17">
    <source>
        <dbReference type="SMART" id="SM00936"/>
    </source>
</evidence>
<keyword evidence="7 16" id="KW-0732">Signal</keyword>
<comment type="function">
    <text evidence="1">Removes C-terminal D-alanyl residues from sugar-peptide cell wall precursors.</text>
</comment>
<comment type="catalytic activity">
    <reaction evidence="12">
        <text>Preferential cleavage: (Ac)2-L-Lys-D-Ala-|-D-Ala. Also transpeptidation of peptidyl-alanyl moieties that are N-acyl substituents of D-alanine.</text>
        <dbReference type="EC" id="3.4.16.4"/>
    </reaction>
</comment>
<feature type="chain" id="PRO_5039409263" description="serine-type D-Ala-D-Ala carboxypeptidase" evidence="16">
    <location>
        <begin position="28"/>
        <end position="437"/>
    </location>
</feature>
<evidence type="ECO:0000256" key="13">
    <source>
        <dbReference type="PIRSR" id="PIRSR618044-1"/>
    </source>
</evidence>
<keyword evidence="19" id="KW-1185">Reference proteome</keyword>
<dbReference type="EC" id="3.4.16.4" evidence="4"/>
<dbReference type="PANTHER" id="PTHR21581">
    <property type="entry name" value="D-ALANYL-D-ALANINE CARBOXYPEPTIDASE"/>
    <property type="match status" value="1"/>
</dbReference>
<evidence type="ECO:0000256" key="14">
    <source>
        <dbReference type="PIRSR" id="PIRSR618044-2"/>
    </source>
</evidence>
<comment type="similarity">
    <text evidence="3 15">Belongs to the peptidase S11 family.</text>
</comment>
<feature type="signal peptide" evidence="16">
    <location>
        <begin position="1"/>
        <end position="27"/>
    </location>
</feature>
<feature type="active site" evidence="13">
    <location>
        <position position="134"/>
    </location>
</feature>
<comment type="caution">
    <text evidence="18">The sequence shown here is derived from an EMBL/GenBank/DDBJ whole genome shotgun (WGS) entry which is preliminary data.</text>
</comment>
<evidence type="ECO:0000256" key="10">
    <source>
        <dbReference type="ARBA" id="ARBA00022984"/>
    </source>
</evidence>
<dbReference type="EMBL" id="JYDC01000087">
    <property type="protein sequence ID" value="KZL36709.1"/>
    <property type="molecule type" value="Genomic_DNA"/>
</dbReference>
<dbReference type="GO" id="GO:0071555">
    <property type="term" value="P:cell wall organization"/>
    <property type="evidence" value="ECO:0007669"/>
    <property type="project" value="UniProtKB-KW"/>
</dbReference>
<keyword evidence="6" id="KW-0645">Protease</keyword>
<evidence type="ECO:0000256" key="2">
    <source>
        <dbReference type="ARBA" id="ARBA00004752"/>
    </source>
</evidence>
<evidence type="ECO:0000256" key="12">
    <source>
        <dbReference type="ARBA" id="ARBA00034000"/>
    </source>
</evidence>
<keyword evidence="5 18" id="KW-0121">Carboxypeptidase</keyword>
<evidence type="ECO:0000256" key="6">
    <source>
        <dbReference type="ARBA" id="ARBA00022670"/>
    </source>
</evidence>
<dbReference type="GO" id="GO:0006508">
    <property type="term" value="P:proteolysis"/>
    <property type="evidence" value="ECO:0007669"/>
    <property type="project" value="UniProtKB-KW"/>
</dbReference>
<dbReference type="Gene3D" id="2.60.410.10">
    <property type="entry name" value="D-Ala-D-Ala carboxypeptidase, C-terminal domain"/>
    <property type="match status" value="1"/>
</dbReference>
<evidence type="ECO:0000256" key="5">
    <source>
        <dbReference type="ARBA" id="ARBA00022645"/>
    </source>
</evidence>
<dbReference type="GO" id="GO:0009252">
    <property type="term" value="P:peptidoglycan biosynthetic process"/>
    <property type="evidence" value="ECO:0007669"/>
    <property type="project" value="UniProtKB-UniPathway"/>
</dbReference>
<name>A0A166G3W3_SECCO</name>
<evidence type="ECO:0000256" key="4">
    <source>
        <dbReference type="ARBA" id="ARBA00012448"/>
    </source>
</evidence>
<keyword evidence="11" id="KW-0961">Cell wall biogenesis/degradation</keyword>
<feature type="active site" description="Acyl-ester intermediate" evidence="13">
    <location>
        <position position="70"/>
    </location>
</feature>
<accession>A0A166G3W3</accession>
<comment type="pathway">
    <text evidence="2">Cell wall biogenesis; peptidoglycan biosynthesis.</text>
</comment>
<sequence>MRTVASMGLILSVLALFLAFYTSGVTAQASTVSSASSSLNLNVKSAIAIDATTGQVLYEKNDKKALPIASMTKLLAIYIVLQEIHEGKLSWNQKVHVNKATAKLSENSELTNVPLTTSETYTVKELYQASLIYSANAAVVALGNEISGSPHAFMTKMRQTAKKLGLNSAKLITASGITNGQAGSMGYSSLPSKDENTMSASDVAKLAQDLLKKYPQILKTTSTATATFDEGGASETTMTSWDLMLKGLSQYTSSLPVDGLKTGSSTAAGANFTGTVKKNGHRIITVVMHASYKSSTDPSRFVQTKKLMHWVYATYKPVTLKKGAQFAQSDTVSVPYGKQKTTTVAVGKNTTVWLTKNQSTARLKGKAALKSSVKEKNGLKAPLKAGTQVGTLNLKTDGQTFSFLNGGTTLNVPIKINHSLQRANWFVRTWRDIVGIF</sequence>
<evidence type="ECO:0000256" key="11">
    <source>
        <dbReference type="ARBA" id="ARBA00023316"/>
    </source>
</evidence>
<dbReference type="PATRIC" id="fig|33960.6.peg.3482"/>
<evidence type="ECO:0000313" key="19">
    <source>
        <dbReference type="Proteomes" id="UP000076480"/>
    </source>
</evidence>
<dbReference type="SMART" id="SM00936">
    <property type="entry name" value="PBP5_C"/>
    <property type="match status" value="1"/>
</dbReference>
<evidence type="ECO:0000256" key="1">
    <source>
        <dbReference type="ARBA" id="ARBA00003217"/>
    </source>
</evidence>
<dbReference type="GO" id="GO:0009002">
    <property type="term" value="F:serine-type D-Ala-D-Ala carboxypeptidase activity"/>
    <property type="evidence" value="ECO:0007669"/>
    <property type="project" value="UniProtKB-EC"/>
</dbReference>
<proteinExistence type="inferred from homology"/>
<reference evidence="18 19" key="1">
    <citation type="submission" date="2015-02" db="EMBL/GenBank/DDBJ databases">
        <title>Draft genome sequence of Lactobacillus collinoides CUPV2371 isolated from a natural cider, the first genome sequence of a strain of this species.</title>
        <authorList>
            <person name="Puertas A.I."/>
            <person name="Spano G."/>
            <person name="Capozzi V."/>
            <person name="Lamontanara A."/>
            <person name="Orru L."/>
            <person name="Duenas M.T."/>
        </authorList>
    </citation>
    <scope>NUCLEOTIDE SEQUENCE [LARGE SCALE GENOMIC DNA]</scope>
    <source>
        <strain evidence="18 19">237</strain>
    </source>
</reference>
<dbReference type="SUPFAM" id="SSF69189">
    <property type="entry name" value="Penicillin-binding protein associated domain"/>
    <property type="match status" value="1"/>
</dbReference>
<dbReference type="InterPro" id="IPR018044">
    <property type="entry name" value="Peptidase_S11"/>
</dbReference>
<dbReference type="PRINTS" id="PR00725">
    <property type="entry name" value="DADACBPTASE1"/>
</dbReference>
<dbReference type="InterPro" id="IPR001967">
    <property type="entry name" value="Peptidase_S11_N"/>
</dbReference>
<dbReference type="UniPathway" id="UPA00219"/>
<feature type="active site" description="Proton acceptor" evidence="13">
    <location>
        <position position="73"/>
    </location>
</feature>
<dbReference type="PANTHER" id="PTHR21581:SF11">
    <property type="entry name" value="D-ALANYL-D-ALANINE CARBOXYPEPTIDASE DACA"/>
    <property type="match status" value="1"/>
</dbReference>
<evidence type="ECO:0000256" key="16">
    <source>
        <dbReference type="SAM" id="SignalP"/>
    </source>
</evidence>
<keyword evidence="10" id="KW-0573">Peptidoglycan synthesis</keyword>
<dbReference type="Gene3D" id="3.40.710.10">
    <property type="entry name" value="DD-peptidase/beta-lactamase superfamily"/>
    <property type="match status" value="1"/>
</dbReference>
<organism evidence="18 19">
    <name type="scientific">Secundilactobacillus collinoides</name>
    <name type="common">Lactobacillus collinoides</name>
    <dbReference type="NCBI Taxonomy" id="33960"/>
    <lineage>
        <taxon>Bacteria</taxon>
        <taxon>Bacillati</taxon>
        <taxon>Bacillota</taxon>
        <taxon>Bacilli</taxon>
        <taxon>Lactobacillales</taxon>
        <taxon>Lactobacillaceae</taxon>
        <taxon>Secundilactobacillus</taxon>
    </lineage>
</organism>
<feature type="domain" description="Peptidase S11 D-Ala-D-Ala carboxypeptidase A C-terminal" evidence="17">
    <location>
        <begin position="315"/>
        <end position="422"/>
    </location>
</feature>
<evidence type="ECO:0000256" key="7">
    <source>
        <dbReference type="ARBA" id="ARBA00022729"/>
    </source>
</evidence>